<keyword evidence="1" id="KW-0560">Oxidoreductase</keyword>
<sequence length="434" mass="45546">MAGNLTNWARNVEFQAAGGLRTPASLDELCALVAEGGRVRALGAGHSFNRAADTTGTLVSLSRMPRLAEVDTGARTVRAGAGMTFAQLCAALRPYGLALPNLPSTPHFTLAGAYATGTHGSGDAHGTLATAVRAVELVTADGKVSTLSSAEDGGVGGDFDGDFGGDFGGAVTSLGALGIATAVTLDLCPAFEVEQHVYEGLPWGAFTEHIDALPATAYSVSAFTDWGGDSVRLWLKRRVGDPLPDLAWTGARPATRPHHPIDGMPTANATEQLGVAGPWDERLPHFRSGFLPSAGDELQSEYLVPRTDAAAAVQALRTLRPWLAPVLQVSEIRSVAADGQWLSPSHGRASVAFHFTWVADAAAVEPVLVRLEEALAPFDARPHWGKLSTTAPEALRRSYARWDDFAALLARCDPGGTFRNAPLDHYFPAAPASG</sequence>
<dbReference type="AlphaFoldDB" id="A0A345XYM2"/>
<dbReference type="PANTHER" id="PTHR43762:SF1">
    <property type="entry name" value="D-ARABINONO-1,4-LACTONE OXIDASE"/>
    <property type="match status" value="1"/>
</dbReference>
<evidence type="ECO:0000313" key="3">
    <source>
        <dbReference type="EMBL" id="AXK36738.1"/>
    </source>
</evidence>
<dbReference type="InterPro" id="IPR016169">
    <property type="entry name" value="FAD-bd_PCMH_sub2"/>
</dbReference>
<name>A0A345XYM2_9ACTN</name>
<dbReference type="InterPro" id="IPR016171">
    <property type="entry name" value="Vanillyl_alc_oxidase_C-sub2"/>
</dbReference>
<dbReference type="Proteomes" id="UP000254425">
    <property type="component" value="Chromosome"/>
</dbReference>
<feature type="domain" description="FAD-binding PCMH-type" evidence="2">
    <location>
        <begin position="12"/>
        <end position="190"/>
    </location>
</feature>
<dbReference type="InterPro" id="IPR016167">
    <property type="entry name" value="FAD-bd_PCMH_sub1"/>
</dbReference>
<dbReference type="KEGG" id="sarm:DVA86_33455"/>
<dbReference type="InterPro" id="IPR036318">
    <property type="entry name" value="FAD-bd_PCMH-like_sf"/>
</dbReference>
<reference evidence="3 4" key="1">
    <citation type="submission" date="2018-07" db="EMBL/GenBank/DDBJ databases">
        <title>Draft genome of the type strain Streptomyces armeniacus ATCC 15676.</title>
        <authorList>
            <person name="Labana P."/>
            <person name="Gosse J.T."/>
            <person name="Boddy C.N."/>
        </authorList>
    </citation>
    <scope>NUCLEOTIDE SEQUENCE [LARGE SCALE GENOMIC DNA]</scope>
    <source>
        <strain evidence="3 4">ATCC 15676</strain>
    </source>
</reference>
<dbReference type="GO" id="GO:0016020">
    <property type="term" value="C:membrane"/>
    <property type="evidence" value="ECO:0007669"/>
    <property type="project" value="InterPro"/>
</dbReference>
<dbReference type="InterPro" id="IPR010031">
    <property type="entry name" value="FAD_lactone_oxidase-like"/>
</dbReference>
<organism evidence="3 4">
    <name type="scientific">Streptomyces armeniacus</name>
    <dbReference type="NCBI Taxonomy" id="83291"/>
    <lineage>
        <taxon>Bacteria</taxon>
        <taxon>Bacillati</taxon>
        <taxon>Actinomycetota</taxon>
        <taxon>Actinomycetes</taxon>
        <taxon>Kitasatosporales</taxon>
        <taxon>Streptomycetaceae</taxon>
        <taxon>Streptomyces</taxon>
    </lineage>
</organism>
<dbReference type="PANTHER" id="PTHR43762">
    <property type="entry name" value="L-GULONOLACTONE OXIDASE"/>
    <property type="match status" value="1"/>
</dbReference>
<dbReference type="Pfam" id="PF01565">
    <property type="entry name" value="FAD_binding_4"/>
    <property type="match status" value="1"/>
</dbReference>
<dbReference type="EMBL" id="CP031320">
    <property type="protein sequence ID" value="AXK36738.1"/>
    <property type="molecule type" value="Genomic_DNA"/>
</dbReference>
<dbReference type="InterPro" id="IPR006094">
    <property type="entry name" value="Oxid_FAD_bind_N"/>
</dbReference>
<dbReference type="Gene3D" id="3.30.70.2520">
    <property type="match status" value="1"/>
</dbReference>
<dbReference type="InterPro" id="IPR007173">
    <property type="entry name" value="ALO_C"/>
</dbReference>
<dbReference type="GO" id="GO:0003885">
    <property type="term" value="F:D-arabinono-1,4-lactone oxidase activity"/>
    <property type="evidence" value="ECO:0007669"/>
    <property type="project" value="InterPro"/>
</dbReference>
<dbReference type="Gene3D" id="3.30.465.10">
    <property type="match status" value="1"/>
</dbReference>
<protein>
    <submittedName>
        <fullName evidence="3">FAD-binding protein</fullName>
    </submittedName>
</protein>
<dbReference type="SUPFAM" id="SSF56176">
    <property type="entry name" value="FAD-binding/transporter-associated domain-like"/>
    <property type="match status" value="1"/>
</dbReference>
<evidence type="ECO:0000313" key="4">
    <source>
        <dbReference type="Proteomes" id="UP000254425"/>
    </source>
</evidence>
<dbReference type="PROSITE" id="PS51387">
    <property type="entry name" value="FAD_PCMH"/>
    <property type="match status" value="1"/>
</dbReference>
<dbReference type="Pfam" id="PF04030">
    <property type="entry name" value="ALO"/>
    <property type="match status" value="1"/>
</dbReference>
<gene>
    <name evidence="3" type="ORF">DVA86_33455</name>
</gene>
<evidence type="ECO:0000256" key="1">
    <source>
        <dbReference type="ARBA" id="ARBA00023002"/>
    </source>
</evidence>
<dbReference type="GO" id="GO:0071949">
    <property type="term" value="F:FAD binding"/>
    <property type="evidence" value="ECO:0007669"/>
    <property type="project" value="InterPro"/>
</dbReference>
<dbReference type="Gene3D" id="1.10.45.10">
    <property type="entry name" value="Vanillyl-alcohol Oxidase, Chain A, domain 4"/>
    <property type="match status" value="1"/>
</dbReference>
<proteinExistence type="predicted"/>
<keyword evidence="4" id="KW-1185">Reference proteome</keyword>
<dbReference type="Gene3D" id="3.30.70.2530">
    <property type="match status" value="1"/>
</dbReference>
<dbReference type="InterPro" id="IPR016166">
    <property type="entry name" value="FAD-bd_PCMH"/>
</dbReference>
<dbReference type="GO" id="GO:0080049">
    <property type="term" value="F:L-gulono-1,4-lactone dehydrogenase activity"/>
    <property type="evidence" value="ECO:0007669"/>
    <property type="project" value="TreeGrafter"/>
</dbReference>
<evidence type="ECO:0000259" key="2">
    <source>
        <dbReference type="PROSITE" id="PS51387"/>
    </source>
</evidence>
<dbReference type="Gene3D" id="3.30.43.10">
    <property type="entry name" value="Uridine Diphospho-n-acetylenolpyruvylglucosamine Reductase, domain 2"/>
    <property type="match status" value="1"/>
</dbReference>
<accession>A0A345XYM2</accession>
<dbReference type="RefSeq" id="WP_208883867.1">
    <property type="nucleotide sequence ID" value="NZ_CP031320.1"/>
</dbReference>